<gene>
    <name evidence="1" type="ORF">EGY25_09990</name>
</gene>
<dbReference type="OrthoDB" id="4770574at2"/>
<proteinExistence type="predicted"/>
<dbReference type="PANTHER" id="PTHR32182">
    <property type="entry name" value="DNA REPLICATION AND REPAIR PROTEIN RECF"/>
    <property type="match status" value="1"/>
</dbReference>
<organism evidence="1 2">
    <name type="scientific">Brevundimonas intermedia</name>
    <dbReference type="NCBI Taxonomy" id="74315"/>
    <lineage>
        <taxon>Bacteria</taxon>
        <taxon>Pseudomonadati</taxon>
        <taxon>Pseudomonadota</taxon>
        <taxon>Alphaproteobacteria</taxon>
        <taxon>Caulobacterales</taxon>
        <taxon>Caulobacteraceae</taxon>
        <taxon>Brevundimonas</taxon>
    </lineage>
</organism>
<name>A0A4Y9RX09_9CAUL</name>
<dbReference type="Gene3D" id="3.40.50.300">
    <property type="entry name" value="P-loop containing nucleotide triphosphate hydrolases"/>
    <property type="match status" value="1"/>
</dbReference>
<evidence type="ECO:0000313" key="1">
    <source>
        <dbReference type="EMBL" id="TFW12345.1"/>
    </source>
</evidence>
<dbReference type="InterPro" id="IPR027417">
    <property type="entry name" value="P-loop_NTPase"/>
</dbReference>
<dbReference type="GO" id="GO:0000731">
    <property type="term" value="P:DNA synthesis involved in DNA repair"/>
    <property type="evidence" value="ECO:0007669"/>
    <property type="project" value="TreeGrafter"/>
</dbReference>
<dbReference type="RefSeq" id="WP_135194825.1">
    <property type="nucleotide sequence ID" value="NZ_SPVH01000006.1"/>
</dbReference>
<evidence type="ECO:0000313" key="2">
    <source>
        <dbReference type="Proteomes" id="UP000298216"/>
    </source>
</evidence>
<sequence length="722" mass="81080">MQKLKIDLENCYGIKKLNVEFDFTKCQVAAVYAPNGAMKSSLANTFQALADGKQPIDRFFPDRVTACSVVDESGAAIKPEEILVVRPYDESFGHSAKTSALLVNATLRDEYERLHADLDATKAEFLKALKATSGSKRDLEAEISSTFTPTNDQFYAALARVKDEVASLTETPFSSVEYDKLFDERGLSVLNQEYSKDIIADYIKKYNELIDASTYFKRGTFNYFNAGQIAKSLSDNGFFKADHTIMLKGGGDVQIKTEQELKEIIQKERDVITNDPALRKKYEQLAALLEKNADARKFEAYLSDHEDLLPYLTNIAALKDLVWKSYFKANEDVYLRLLDQRQSTEKRRLEIEAAAASERTQWQEVIDIFNDRFSVPFKLAPKNLIAVALAKEPMLALDFRFEDAGESVSVNRADLIAGLSTGERKAFYLLNVLFEIELRRKLGAPTLVIVDDVADSFDYKNKYAIVQYLGDIAEDGLFRQIILTHNFDFFRTVNSRGIASYSCCFMASKSSAGVTLYPAQGINNIFVNDWKLNFFVDEKKRVASIPFMRNLIEFTSGDNDPNFAKLTDLLHVKQGSAAITHGDLDAIYNQLFGGDAAHSNPAKTVFQSIDESAAACIAAAEGANFENKIVLAIAVRLAAERYMIAKIADPTFTNAISSNQTSRLVRKFKKEFPTETAGIKVLERVALMTPENIHLNSFMYEPILDMSDEHLRRLYQDVIALQ</sequence>
<keyword evidence="2" id="KW-1185">Reference proteome</keyword>
<dbReference type="AlphaFoldDB" id="A0A4Y9RX09"/>
<dbReference type="EMBL" id="SPVH01000006">
    <property type="protein sequence ID" value="TFW12345.1"/>
    <property type="molecule type" value="Genomic_DNA"/>
</dbReference>
<comment type="caution">
    <text evidence="1">The sequence shown here is derived from an EMBL/GenBank/DDBJ whole genome shotgun (WGS) entry which is preliminary data.</text>
</comment>
<reference evidence="1 2" key="1">
    <citation type="submission" date="2019-03" db="EMBL/GenBank/DDBJ databases">
        <title>Draft genome of Brevundimonas sp. a heavy metal resistant soil bacteria.</title>
        <authorList>
            <person name="Soto J."/>
        </authorList>
    </citation>
    <scope>NUCLEOTIDE SEQUENCE [LARGE SCALE GENOMIC DNA]</scope>
    <source>
        <strain evidence="1 2">B-10</strain>
    </source>
</reference>
<dbReference type="CDD" id="cd00267">
    <property type="entry name" value="ABC_ATPase"/>
    <property type="match status" value="1"/>
</dbReference>
<dbReference type="SUPFAM" id="SSF52540">
    <property type="entry name" value="P-loop containing nucleoside triphosphate hydrolases"/>
    <property type="match status" value="1"/>
</dbReference>
<accession>A0A4Y9RX09</accession>
<dbReference type="GO" id="GO:0006302">
    <property type="term" value="P:double-strand break repair"/>
    <property type="evidence" value="ECO:0007669"/>
    <property type="project" value="TreeGrafter"/>
</dbReference>
<dbReference type="Proteomes" id="UP000298216">
    <property type="component" value="Unassembled WGS sequence"/>
</dbReference>
<protein>
    <submittedName>
        <fullName evidence="1">Phage infection protein</fullName>
    </submittedName>
</protein>
<dbReference type="PANTHER" id="PTHR32182:SF0">
    <property type="entry name" value="DNA REPLICATION AND REPAIR PROTEIN RECF"/>
    <property type="match status" value="1"/>
</dbReference>